<dbReference type="Proteomes" id="UP001357485">
    <property type="component" value="Unassembled WGS sequence"/>
</dbReference>
<protein>
    <submittedName>
        <fullName evidence="2">Uncharacterized protein</fullName>
    </submittedName>
</protein>
<name>A0ABR0LYR7_9PEZI</name>
<feature type="region of interest" description="Disordered" evidence="1">
    <location>
        <begin position="136"/>
        <end position="163"/>
    </location>
</feature>
<accession>A0ABR0LYR7</accession>
<evidence type="ECO:0000313" key="3">
    <source>
        <dbReference type="Proteomes" id="UP001357485"/>
    </source>
</evidence>
<organism evidence="2 3">
    <name type="scientific">Cryomyces antarcticus</name>
    <dbReference type="NCBI Taxonomy" id="329879"/>
    <lineage>
        <taxon>Eukaryota</taxon>
        <taxon>Fungi</taxon>
        <taxon>Dikarya</taxon>
        <taxon>Ascomycota</taxon>
        <taxon>Pezizomycotina</taxon>
        <taxon>Dothideomycetes</taxon>
        <taxon>Dothideomycetes incertae sedis</taxon>
        <taxon>Cryomyces</taxon>
    </lineage>
</organism>
<feature type="non-terminal residue" evidence="2">
    <location>
        <position position="1"/>
    </location>
</feature>
<feature type="compositionally biased region" description="Basic and acidic residues" evidence="1">
    <location>
        <begin position="145"/>
        <end position="163"/>
    </location>
</feature>
<comment type="caution">
    <text evidence="2">The sequence shown here is derived from an EMBL/GenBank/DDBJ whole genome shotgun (WGS) entry which is preliminary data.</text>
</comment>
<evidence type="ECO:0000313" key="2">
    <source>
        <dbReference type="EMBL" id="KAK5255913.1"/>
    </source>
</evidence>
<dbReference type="EMBL" id="JAVRRA010008797">
    <property type="protein sequence ID" value="KAK5255913.1"/>
    <property type="molecule type" value="Genomic_DNA"/>
</dbReference>
<sequence>ADIFSATGLLLPTFSGTEECNELAEKHETVLQILRKEQGQLAVLTTKHVLDPHSHLFDEKGKLKHPNSPTVNPVYAILLGMIFEARLLGIAAALQTMLQQVVLLEQRRTKARIWPPTGVRNAAAWVFSKSLTPGVPTIGENPNMAEEKPSKGTKNRREKEPGA</sequence>
<evidence type="ECO:0000256" key="1">
    <source>
        <dbReference type="SAM" id="MobiDB-lite"/>
    </source>
</evidence>
<keyword evidence="3" id="KW-1185">Reference proteome</keyword>
<gene>
    <name evidence="2" type="ORF">LTR16_004441</name>
</gene>
<proteinExistence type="predicted"/>
<reference evidence="2 3" key="1">
    <citation type="submission" date="2023-08" db="EMBL/GenBank/DDBJ databases">
        <title>Black Yeasts Isolated from many extreme environments.</title>
        <authorList>
            <person name="Coleine C."/>
            <person name="Stajich J.E."/>
            <person name="Selbmann L."/>
        </authorList>
    </citation>
    <scope>NUCLEOTIDE SEQUENCE [LARGE SCALE GENOMIC DNA]</scope>
    <source>
        <strain evidence="2 3">CCFEE 536</strain>
    </source>
</reference>